<dbReference type="GO" id="GO:0035251">
    <property type="term" value="F:UDP-glucosyltransferase activity"/>
    <property type="evidence" value="ECO:0000318"/>
    <property type="project" value="GO_Central"/>
</dbReference>
<dbReference type="PANTHER" id="PTHR11926:SF1392">
    <property type="entry name" value="GLYCOSYLTRANSFERASE"/>
    <property type="match status" value="1"/>
</dbReference>
<dbReference type="InParanoid" id="A0A061EYK1"/>
<keyword evidence="7" id="KW-1185">Reference proteome</keyword>
<keyword evidence="2 4" id="KW-0328">Glycosyltransferase</keyword>
<dbReference type="Gramene" id="EOY07349">
    <property type="protein sequence ID" value="EOY07349"/>
    <property type="gene ID" value="TCM_021806"/>
</dbReference>
<dbReference type="CDD" id="cd03784">
    <property type="entry name" value="GT1_Gtf-like"/>
    <property type="match status" value="1"/>
</dbReference>
<evidence type="ECO:0000256" key="5">
    <source>
        <dbReference type="RuleBase" id="RU362057"/>
    </source>
</evidence>
<dbReference type="SUPFAM" id="SSF53756">
    <property type="entry name" value="UDP-Glycosyltransferase/glycogen phosphorylase"/>
    <property type="match status" value="1"/>
</dbReference>
<dbReference type="EMBL" id="CM001883">
    <property type="protein sequence ID" value="EOY07349.1"/>
    <property type="molecule type" value="Genomic_DNA"/>
</dbReference>
<evidence type="ECO:0000313" key="7">
    <source>
        <dbReference type="Proteomes" id="UP000026915"/>
    </source>
</evidence>
<comment type="similarity">
    <text evidence="1 4">Belongs to the UDP-glycosyltransferase family.</text>
</comment>
<reference evidence="6 7" key="1">
    <citation type="journal article" date="2013" name="Genome Biol.">
        <title>The genome sequence of the most widely cultivated cacao type and its use to identify candidate genes regulating pod color.</title>
        <authorList>
            <person name="Motamayor J.C."/>
            <person name="Mockaitis K."/>
            <person name="Schmutz J."/>
            <person name="Haiminen N."/>
            <person name="Iii D.L."/>
            <person name="Cornejo O."/>
            <person name="Findley S.D."/>
            <person name="Zheng P."/>
            <person name="Utro F."/>
            <person name="Royaert S."/>
            <person name="Saski C."/>
            <person name="Jenkins J."/>
            <person name="Podicheti R."/>
            <person name="Zhao M."/>
            <person name="Scheffler B.E."/>
            <person name="Stack J.C."/>
            <person name="Feltus F.A."/>
            <person name="Mustiga G.M."/>
            <person name="Amores F."/>
            <person name="Phillips W."/>
            <person name="Marelli J.P."/>
            <person name="May G.D."/>
            <person name="Shapiro H."/>
            <person name="Ma J."/>
            <person name="Bustamante C.D."/>
            <person name="Schnell R.J."/>
            <person name="Main D."/>
            <person name="Gilbert D."/>
            <person name="Parida L."/>
            <person name="Kuhn D.N."/>
        </authorList>
    </citation>
    <scope>NUCLEOTIDE SEQUENCE [LARGE SCALE GENOMIC DNA]</scope>
    <source>
        <strain evidence="7">cv. Matina 1-6</strain>
    </source>
</reference>
<evidence type="ECO:0000313" key="6">
    <source>
        <dbReference type="EMBL" id="EOY07349.1"/>
    </source>
</evidence>
<dbReference type="AlphaFoldDB" id="A0A061EYK1"/>
<dbReference type="Gene3D" id="3.40.50.2000">
    <property type="entry name" value="Glycogen Phosphorylase B"/>
    <property type="match status" value="2"/>
</dbReference>
<evidence type="ECO:0000256" key="1">
    <source>
        <dbReference type="ARBA" id="ARBA00009995"/>
    </source>
</evidence>
<keyword evidence="3 4" id="KW-0808">Transferase</keyword>
<dbReference type="FunFam" id="3.40.50.2000:FF:000040">
    <property type="entry name" value="UDP-glycosyltransferase 76C1"/>
    <property type="match status" value="1"/>
</dbReference>
<dbReference type="InterPro" id="IPR035595">
    <property type="entry name" value="UDP_glycos_trans_CS"/>
</dbReference>
<dbReference type="Pfam" id="PF00201">
    <property type="entry name" value="UDPGT"/>
    <property type="match status" value="1"/>
</dbReference>
<dbReference type="PANTHER" id="PTHR11926">
    <property type="entry name" value="GLUCOSYL/GLUCURONOSYL TRANSFERASES"/>
    <property type="match status" value="1"/>
</dbReference>
<protein>
    <recommendedName>
        <fullName evidence="5">Glycosyltransferase</fullName>
        <ecNumber evidence="5">2.4.1.-</ecNumber>
    </recommendedName>
</protein>
<evidence type="ECO:0000256" key="2">
    <source>
        <dbReference type="ARBA" id="ARBA00022676"/>
    </source>
</evidence>
<proteinExistence type="inferred from homology"/>
<evidence type="ECO:0000256" key="4">
    <source>
        <dbReference type="RuleBase" id="RU003718"/>
    </source>
</evidence>
<sequence length="496" mass="55744">MEQTQPRVPHVVLLPFPSLGHIKPLLSLAELLSHASFQVTFLNPQQIHDRLLLSMDMPAFHRRHPEFEFLSMPDPVRRSSDRPRPGLFSLHDNILSLGSVIKPALGELLISFNRERGRRQPATCIIADGLLSSPVIDVAEQFEIPFFALRTSSACCIWAYFNPPKLVEEGDVPFQVADEDMDKLVTCIPGLENVVRRRDLPGIFRIERANDPALEYFINDQTLVLPRASGLILNTFDELEAPVIAKLGSHFTKVYTVGPLHSLSTVRMKDLISVASGENILWKEDTSCMTWLDSQLSKSVIFVSFGSVISFTRDQMFELWHGLVNCGKPFLWAIRQDSIIGEDGPSLILGKLKDMTGDKGLLVSWAPQELVLTHPAIGGFFTHSGWNSTLESIFAGVPMICWPAIGDQQMNSRFVSDVWKIGFDMKDSCDRSLIEKMVRDLMEDKREEIMKSVNEIKKLAHEAVKEGGSSFCNLDKLIDDIRLRSHLGHNNSEGKK</sequence>
<name>A0A061EYK1_THECC</name>
<accession>A0A061EYK1</accession>
<evidence type="ECO:0000256" key="3">
    <source>
        <dbReference type="ARBA" id="ARBA00022679"/>
    </source>
</evidence>
<dbReference type="eggNOG" id="KOG1192">
    <property type="taxonomic scope" value="Eukaryota"/>
</dbReference>
<dbReference type="InterPro" id="IPR002213">
    <property type="entry name" value="UDP_glucos_trans"/>
</dbReference>
<organism evidence="6 7">
    <name type="scientific">Theobroma cacao</name>
    <name type="common">Cacao</name>
    <name type="synonym">Cocoa</name>
    <dbReference type="NCBI Taxonomy" id="3641"/>
    <lineage>
        <taxon>Eukaryota</taxon>
        <taxon>Viridiplantae</taxon>
        <taxon>Streptophyta</taxon>
        <taxon>Embryophyta</taxon>
        <taxon>Tracheophyta</taxon>
        <taxon>Spermatophyta</taxon>
        <taxon>Magnoliopsida</taxon>
        <taxon>eudicotyledons</taxon>
        <taxon>Gunneridae</taxon>
        <taxon>Pentapetalae</taxon>
        <taxon>rosids</taxon>
        <taxon>malvids</taxon>
        <taxon>Malvales</taxon>
        <taxon>Malvaceae</taxon>
        <taxon>Byttnerioideae</taxon>
        <taxon>Theobroma</taxon>
    </lineage>
</organism>
<gene>
    <name evidence="6" type="ORF">TCM_021806</name>
</gene>
<dbReference type="EC" id="2.4.1.-" evidence="5"/>
<dbReference type="PROSITE" id="PS00375">
    <property type="entry name" value="UDPGT"/>
    <property type="match status" value="1"/>
</dbReference>
<dbReference type="OMA" id="MEHEDKK"/>
<dbReference type="Proteomes" id="UP000026915">
    <property type="component" value="Chromosome 5"/>
</dbReference>